<feature type="domain" description="Response regulatory" evidence="9">
    <location>
        <begin position="523"/>
        <end position="646"/>
    </location>
</feature>
<evidence type="ECO:0000313" key="11">
    <source>
        <dbReference type="Proteomes" id="UP001431209"/>
    </source>
</evidence>
<dbReference type="PROSITE" id="PS50109">
    <property type="entry name" value="HIS_KIN"/>
    <property type="match status" value="1"/>
</dbReference>
<feature type="compositionally biased region" description="Acidic residues" evidence="7">
    <location>
        <begin position="28"/>
        <end position="39"/>
    </location>
</feature>
<feature type="region of interest" description="Disordered" evidence="7">
    <location>
        <begin position="1"/>
        <end position="41"/>
    </location>
</feature>
<dbReference type="PANTHER" id="PTHR43047">
    <property type="entry name" value="TWO-COMPONENT HISTIDINE PROTEIN KINASE"/>
    <property type="match status" value="1"/>
</dbReference>
<evidence type="ECO:0000313" key="10">
    <source>
        <dbReference type="EMBL" id="KAL0489038.1"/>
    </source>
</evidence>
<dbReference type="GO" id="GO:0009927">
    <property type="term" value="F:histidine phosphotransfer kinase activity"/>
    <property type="evidence" value="ECO:0007669"/>
    <property type="project" value="TreeGrafter"/>
</dbReference>
<dbReference type="SMART" id="SM00388">
    <property type="entry name" value="HisKA"/>
    <property type="match status" value="1"/>
</dbReference>
<evidence type="ECO:0000256" key="7">
    <source>
        <dbReference type="SAM" id="MobiDB-lite"/>
    </source>
</evidence>
<feature type="modified residue" description="4-aspartylphosphate" evidence="6">
    <location>
        <position position="576"/>
    </location>
</feature>
<evidence type="ECO:0000256" key="4">
    <source>
        <dbReference type="ARBA" id="ARBA00022679"/>
    </source>
</evidence>
<evidence type="ECO:0000256" key="2">
    <source>
        <dbReference type="ARBA" id="ARBA00012438"/>
    </source>
</evidence>
<protein>
    <recommendedName>
        <fullName evidence="2">histidine kinase</fullName>
        <ecNumber evidence="2">2.7.13.3</ecNumber>
    </recommendedName>
</protein>
<dbReference type="Pfam" id="PF00512">
    <property type="entry name" value="HisKA"/>
    <property type="match status" value="1"/>
</dbReference>
<dbReference type="InterPro" id="IPR003661">
    <property type="entry name" value="HisK_dim/P_dom"/>
</dbReference>
<evidence type="ECO:0000259" key="8">
    <source>
        <dbReference type="PROSITE" id="PS50109"/>
    </source>
</evidence>
<feature type="domain" description="Histidine kinase" evidence="8">
    <location>
        <begin position="220"/>
        <end position="490"/>
    </location>
</feature>
<keyword evidence="3 6" id="KW-0597">Phosphoprotein</keyword>
<dbReference type="InterPro" id="IPR001789">
    <property type="entry name" value="Sig_transdc_resp-reg_receiver"/>
</dbReference>
<accession>A0AAW2ZJ84</accession>
<dbReference type="Pfam" id="PF00072">
    <property type="entry name" value="Response_reg"/>
    <property type="match status" value="1"/>
</dbReference>
<dbReference type="PANTHER" id="PTHR43047:SF72">
    <property type="entry name" value="OSMOSENSING HISTIDINE PROTEIN KINASE SLN1"/>
    <property type="match status" value="1"/>
</dbReference>
<keyword evidence="5 10" id="KW-0418">Kinase</keyword>
<evidence type="ECO:0000256" key="6">
    <source>
        <dbReference type="PROSITE-ProRule" id="PRU00169"/>
    </source>
</evidence>
<dbReference type="SUPFAM" id="SSF55781">
    <property type="entry name" value="GAF domain-like"/>
    <property type="match status" value="1"/>
</dbReference>
<dbReference type="SMART" id="SM00387">
    <property type="entry name" value="HATPase_c"/>
    <property type="match status" value="1"/>
</dbReference>
<dbReference type="InterPro" id="IPR005467">
    <property type="entry name" value="His_kinase_dom"/>
</dbReference>
<organism evidence="10 11">
    <name type="scientific">Acrasis kona</name>
    <dbReference type="NCBI Taxonomy" id="1008807"/>
    <lineage>
        <taxon>Eukaryota</taxon>
        <taxon>Discoba</taxon>
        <taxon>Heterolobosea</taxon>
        <taxon>Tetramitia</taxon>
        <taxon>Eutetramitia</taxon>
        <taxon>Acrasidae</taxon>
        <taxon>Acrasis</taxon>
    </lineage>
</organism>
<evidence type="ECO:0000256" key="3">
    <source>
        <dbReference type="ARBA" id="ARBA00022553"/>
    </source>
</evidence>
<dbReference type="InterPro" id="IPR036890">
    <property type="entry name" value="HATPase_C_sf"/>
</dbReference>
<dbReference type="GO" id="GO:0000155">
    <property type="term" value="F:phosphorelay sensor kinase activity"/>
    <property type="evidence" value="ECO:0007669"/>
    <property type="project" value="InterPro"/>
</dbReference>
<comment type="caution">
    <text evidence="10">The sequence shown here is derived from an EMBL/GenBank/DDBJ whole genome shotgun (WGS) entry which is preliminary data.</text>
</comment>
<dbReference type="EMBL" id="JAOPGA020001508">
    <property type="protein sequence ID" value="KAL0489038.1"/>
    <property type="molecule type" value="Genomic_DNA"/>
</dbReference>
<dbReference type="Gene3D" id="3.30.565.10">
    <property type="entry name" value="Histidine kinase-like ATPase, C-terminal domain"/>
    <property type="match status" value="1"/>
</dbReference>
<evidence type="ECO:0000256" key="1">
    <source>
        <dbReference type="ARBA" id="ARBA00000085"/>
    </source>
</evidence>
<sequence length="654" mass="73801">MNDDNQCSTPNELSNYKISWTTNSPVVEPEEEEDEEEEENRQQEFIRYRILDTEPEQCYDDLTALGALALNCPMVSISLIDTFSNRIFRKSHIGFDDIHSSLGDDPSKIPCVQCIRSREDLYVLEDISKVTIPISVDEGIKFYAGAAIVSNNGYCLGSFCVMDYKPRTLTEVQKTAIKSLSAQVVAQLELRASRFRIDTLQMSSKELQKQLEEKTRMLGVVSHDIRTPLSSIMASSELMLNDQEFPQKFSNYVKNNIDGSKYINKLVSELLEIVQCDDERVMQNLDVELIDMVTFVNRILMQHVLSANRKNIRLKYGISLTSDTQVSTFVQIEHLHSRMMRRRSSTSIIQWNSDSNELLSQTYQPHSSSPITCLVDMVKMEQVINNLLSNAIKYSKIDSTVEVVVGRTEGDTKAFVSVKDSGPGIPEREIPNLFRPFVKISGVRPTGGESSTGLGLSIVKKIVEAHRGVVQVQSTEKEFSLFKVVLPLHSTPRRISSSSSYSSVSSLSLGGREEEEEEQKFLNVLVADDNAINRRLMAQVLEKRGHEVRMAADGEEALQIFEAEGGHNHFDIVLLDEEMPKLTGLDVVRHIRELEVGMKNVRMPLLSISGHGTEEYVKKIIEAGVDATCSKPFKINEFVRLVEEHGYQRNNCIK</sequence>
<dbReference type="InterPro" id="IPR003594">
    <property type="entry name" value="HATPase_dom"/>
</dbReference>
<dbReference type="AlphaFoldDB" id="A0AAW2ZJ84"/>
<reference evidence="10 11" key="1">
    <citation type="submission" date="2024-03" db="EMBL/GenBank/DDBJ databases">
        <title>The Acrasis kona genome and developmental transcriptomes reveal deep origins of eukaryotic multicellular pathways.</title>
        <authorList>
            <person name="Sheikh S."/>
            <person name="Fu C.-J."/>
            <person name="Brown M.W."/>
            <person name="Baldauf S.L."/>
        </authorList>
    </citation>
    <scope>NUCLEOTIDE SEQUENCE [LARGE SCALE GENOMIC DNA]</scope>
    <source>
        <strain evidence="10 11">ATCC MYA-3509</strain>
    </source>
</reference>
<dbReference type="Gene3D" id="3.30.450.40">
    <property type="match status" value="1"/>
</dbReference>
<evidence type="ECO:0000256" key="5">
    <source>
        <dbReference type="ARBA" id="ARBA00022777"/>
    </source>
</evidence>
<proteinExistence type="predicted"/>
<dbReference type="Gene3D" id="3.40.50.2300">
    <property type="match status" value="1"/>
</dbReference>
<name>A0AAW2ZJ84_9EUKA</name>
<comment type="catalytic activity">
    <reaction evidence="1">
        <text>ATP + protein L-histidine = ADP + protein N-phospho-L-histidine.</text>
        <dbReference type="EC" id="2.7.13.3"/>
    </reaction>
</comment>
<keyword evidence="4" id="KW-0808">Transferase</keyword>
<dbReference type="InterPro" id="IPR004358">
    <property type="entry name" value="Sig_transdc_His_kin-like_C"/>
</dbReference>
<dbReference type="EC" id="2.7.13.3" evidence="2"/>
<dbReference type="SUPFAM" id="SSF52172">
    <property type="entry name" value="CheY-like"/>
    <property type="match status" value="1"/>
</dbReference>
<keyword evidence="11" id="KW-1185">Reference proteome</keyword>
<dbReference type="Pfam" id="PF02518">
    <property type="entry name" value="HATPase_c"/>
    <property type="match status" value="1"/>
</dbReference>
<dbReference type="CDD" id="cd00082">
    <property type="entry name" value="HisKA"/>
    <property type="match status" value="1"/>
</dbReference>
<dbReference type="PROSITE" id="PS50110">
    <property type="entry name" value="RESPONSE_REGULATORY"/>
    <property type="match status" value="1"/>
</dbReference>
<dbReference type="InterPro" id="IPR036097">
    <property type="entry name" value="HisK_dim/P_sf"/>
</dbReference>
<dbReference type="PRINTS" id="PR00344">
    <property type="entry name" value="BCTRLSENSOR"/>
</dbReference>
<gene>
    <name evidence="10" type="ORF">AKO1_013477</name>
</gene>
<dbReference type="Gene3D" id="1.10.287.130">
    <property type="match status" value="1"/>
</dbReference>
<dbReference type="InterPro" id="IPR011006">
    <property type="entry name" value="CheY-like_superfamily"/>
</dbReference>
<dbReference type="SMART" id="SM00448">
    <property type="entry name" value="REC"/>
    <property type="match status" value="1"/>
</dbReference>
<dbReference type="GO" id="GO:0005886">
    <property type="term" value="C:plasma membrane"/>
    <property type="evidence" value="ECO:0007669"/>
    <property type="project" value="TreeGrafter"/>
</dbReference>
<dbReference type="InterPro" id="IPR029016">
    <property type="entry name" value="GAF-like_dom_sf"/>
</dbReference>
<dbReference type="SUPFAM" id="SSF47384">
    <property type="entry name" value="Homodimeric domain of signal transducing histidine kinase"/>
    <property type="match status" value="1"/>
</dbReference>
<feature type="compositionally biased region" description="Polar residues" evidence="7">
    <location>
        <begin position="1"/>
        <end position="25"/>
    </location>
</feature>
<dbReference type="Proteomes" id="UP001431209">
    <property type="component" value="Unassembled WGS sequence"/>
</dbReference>
<dbReference type="CDD" id="cd17546">
    <property type="entry name" value="REC_hyHK_CKI1_RcsC-like"/>
    <property type="match status" value="1"/>
</dbReference>
<evidence type="ECO:0000259" key="9">
    <source>
        <dbReference type="PROSITE" id="PS50110"/>
    </source>
</evidence>
<dbReference type="SUPFAM" id="SSF55874">
    <property type="entry name" value="ATPase domain of HSP90 chaperone/DNA topoisomerase II/histidine kinase"/>
    <property type="match status" value="1"/>
</dbReference>